<dbReference type="CDD" id="cd05243">
    <property type="entry name" value="SDR_a5"/>
    <property type="match status" value="1"/>
</dbReference>
<accession>A0A1I0TVE8</accession>
<dbReference type="PANTHER" id="PTHR15020">
    <property type="entry name" value="FLAVIN REDUCTASE-RELATED"/>
    <property type="match status" value="1"/>
</dbReference>
<reference evidence="3 4" key="1">
    <citation type="submission" date="2016-10" db="EMBL/GenBank/DDBJ databases">
        <authorList>
            <person name="de Groot N.N."/>
        </authorList>
    </citation>
    <scope>NUCLEOTIDE SEQUENCE [LARGE SCALE GENOMIC DNA]</scope>
    <source>
        <strain evidence="3 4">DSM 44908</strain>
    </source>
</reference>
<dbReference type="RefSeq" id="WP_068099675.1">
    <property type="nucleotide sequence ID" value="NZ_FOJN01000010.1"/>
</dbReference>
<dbReference type="EMBL" id="JABUKG010000007">
    <property type="protein sequence ID" value="MBY6320902.1"/>
    <property type="molecule type" value="Genomic_DNA"/>
</dbReference>
<dbReference type="InterPro" id="IPR016040">
    <property type="entry name" value="NAD(P)-bd_dom"/>
</dbReference>
<evidence type="ECO:0000313" key="5">
    <source>
        <dbReference type="Proteomes" id="UP001520140"/>
    </source>
</evidence>
<dbReference type="OrthoDB" id="4248066at2"/>
<gene>
    <name evidence="2" type="ORF">HQ605_08720</name>
    <name evidence="3" type="ORF">SAMN05444374_11037</name>
</gene>
<evidence type="ECO:0000313" key="4">
    <source>
        <dbReference type="Proteomes" id="UP000182054"/>
    </source>
</evidence>
<dbReference type="Pfam" id="PF13460">
    <property type="entry name" value="NAD_binding_10"/>
    <property type="match status" value="1"/>
</dbReference>
<dbReference type="SUPFAM" id="SSF51735">
    <property type="entry name" value="NAD(P)-binding Rossmann-fold domains"/>
    <property type="match status" value="1"/>
</dbReference>
<dbReference type="EMBL" id="FOJN01000010">
    <property type="protein sequence ID" value="SFA55889.1"/>
    <property type="molecule type" value="Genomic_DNA"/>
</dbReference>
<name>A0A1I0TVE8_9NOCA</name>
<dbReference type="Proteomes" id="UP000182054">
    <property type="component" value="Unassembled WGS sequence"/>
</dbReference>
<dbReference type="PANTHER" id="PTHR15020:SF50">
    <property type="entry name" value="UPF0659 PROTEIN YMR090W"/>
    <property type="match status" value="1"/>
</dbReference>
<dbReference type="InterPro" id="IPR036291">
    <property type="entry name" value="NAD(P)-bd_dom_sf"/>
</dbReference>
<keyword evidence="5" id="KW-1185">Reference proteome</keyword>
<dbReference type="Proteomes" id="UP001520140">
    <property type="component" value="Unassembled WGS sequence"/>
</dbReference>
<proteinExistence type="predicted"/>
<evidence type="ECO:0000313" key="3">
    <source>
        <dbReference type="EMBL" id="SFA55889.1"/>
    </source>
</evidence>
<dbReference type="AlphaFoldDB" id="A0A1I0TVE8"/>
<protein>
    <submittedName>
        <fullName evidence="3">Putative NADH-flavin reductase</fullName>
    </submittedName>
    <submittedName>
        <fullName evidence="2">SDR family oxidoreductase</fullName>
    </submittedName>
</protein>
<dbReference type="Gene3D" id="3.40.50.720">
    <property type="entry name" value="NAD(P)-binding Rossmann-like Domain"/>
    <property type="match status" value="1"/>
</dbReference>
<reference evidence="2 5" key="2">
    <citation type="submission" date="2020-06" db="EMBL/GenBank/DDBJ databases">
        <title>Taxonomy, biology and ecology of Rhodococcus bacteria occurring in California pistachio and other woody hosts as revealed by genome sequence analyses.</title>
        <authorList>
            <person name="Gai Y."/>
            <person name="Riely B."/>
        </authorList>
    </citation>
    <scope>NUCLEOTIDE SEQUENCE [LARGE SCALE GENOMIC DNA]</scope>
    <source>
        <strain evidence="2 5">BP-284</strain>
    </source>
</reference>
<dbReference type="GeneID" id="85486479"/>
<sequence>MSRIAIVGGHGKIALKLAKLLTESGHEVSSLIRNPDQTPDIEQAGATAVVADVENQTTEQIAGTIAEHDAVVFAAGAGGGNPDRTYAVDRDAAIRTVDAAQSAGVSRFLLVSYFGAGPDHGVAPDNSFYAYAEAKAEADQHLKNSDLDWTIVAPSSLTDDAGTGSIRTKEQGATGESVSRDDVAAVLAAALDTPSTSRRMIEFDQGDTPIADALA</sequence>
<feature type="domain" description="NAD(P)-binding" evidence="1">
    <location>
        <begin position="8"/>
        <end position="194"/>
    </location>
</feature>
<organism evidence="3 4">
    <name type="scientific">Rhodococcoides kroppenstedtii</name>
    <dbReference type="NCBI Taxonomy" id="293050"/>
    <lineage>
        <taxon>Bacteria</taxon>
        <taxon>Bacillati</taxon>
        <taxon>Actinomycetota</taxon>
        <taxon>Actinomycetes</taxon>
        <taxon>Mycobacteriales</taxon>
        <taxon>Nocardiaceae</taxon>
        <taxon>Rhodococcoides</taxon>
    </lineage>
</organism>
<evidence type="ECO:0000313" key="2">
    <source>
        <dbReference type="EMBL" id="MBY6320902.1"/>
    </source>
</evidence>
<evidence type="ECO:0000259" key="1">
    <source>
        <dbReference type="Pfam" id="PF13460"/>
    </source>
</evidence>